<keyword evidence="2" id="KW-1185">Reference proteome</keyword>
<gene>
    <name evidence="1" type="ORF">CR103_00440</name>
</gene>
<dbReference type="AlphaFoldDB" id="A0A2G8T753"/>
<dbReference type="EMBL" id="PDOB01000001">
    <property type="protein sequence ID" value="PIL41809.1"/>
    <property type="molecule type" value="Genomic_DNA"/>
</dbReference>
<dbReference type="OrthoDB" id="192249at2"/>
<protein>
    <submittedName>
        <fullName evidence="1">Peptidoglycan-binding domain-containing protein</fullName>
    </submittedName>
</protein>
<organism evidence="1 2">
    <name type="scientific">Massilia psychrophila</name>
    <dbReference type="NCBI Taxonomy" id="1603353"/>
    <lineage>
        <taxon>Bacteria</taxon>
        <taxon>Pseudomonadati</taxon>
        <taxon>Pseudomonadota</taxon>
        <taxon>Betaproteobacteria</taxon>
        <taxon>Burkholderiales</taxon>
        <taxon>Oxalobacteraceae</taxon>
        <taxon>Telluria group</taxon>
        <taxon>Massilia</taxon>
    </lineage>
</organism>
<evidence type="ECO:0000313" key="1">
    <source>
        <dbReference type="EMBL" id="PIL41809.1"/>
    </source>
</evidence>
<dbReference type="Proteomes" id="UP000228593">
    <property type="component" value="Unassembled WGS sequence"/>
</dbReference>
<sequence>MSGPQWVARFPGSRLTHDLDPVFRVAVENFLAALAGAGASVHISSTLRPKQRAYLMHWAHQVMRNDLSPTRVPAMAGVPIQWAHPSLAASIGACTAMVEGFCIGHLRADVAPSLNTLHASGEAIDMTIEWSRTLSIKTHNGARVDIASEPRTGMNPQLHAVGLGYGVVKYAGGTKDKPHWSINGH</sequence>
<reference evidence="1 2" key="1">
    <citation type="submission" date="2017-10" db="EMBL/GenBank/DDBJ databases">
        <title>Massilia psychrophilum sp. nov., a novel purple-pigmented bacterium isolated from Tianshan glacier, Xinjiang Municipality, China.</title>
        <authorList>
            <person name="Wang H."/>
        </authorList>
    </citation>
    <scope>NUCLEOTIDE SEQUENCE [LARGE SCALE GENOMIC DNA]</scope>
    <source>
        <strain evidence="1 2">JCM 30813</strain>
    </source>
</reference>
<comment type="caution">
    <text evidence="1">The sequence shown here is derived from an EMBL/GenBank/DDBJ whole genome shotgun (WGS) entry which is preliminary data.</text>
</comment>
<accession>A0A2G8T753</accession>
<name>A0A2G8T753_9BURK</name>
<evidence type="ECO:0000313" key="2">
    <source>
        <dbReference type="Proteomes" id="UP000228593"/>
    </source>
</evidence>
<proteinExistence type="predicted"/>